<dbReference type="InterPro" id="IPR004886">
    <property type="entry name" value="Glucanosyltransferase"/>
</dbReference>
<feature type="compositionally biased region" description="Low complexity" evidence="6">
    <location>
        <begin position="433"/>
        <end position="456"/>
    </location>
</feature>
<comment type="subcellular location">
    <subcellularLocation>
        <location evidence="1 5">Cell membrane</location>
        <topology evidence="1 5">Lipid-anchor</topology>
        <topology evidence="1 5">GPI-anchor</topology>
    </subcellularLocation>
</comment>
<dbReference type="EC" id="2.4.1.-" evidence="5"/>
<evidence type="ECO:0000313" key="8">
    <source>
        <dbReference type="Proteomes" id="UP000749293"/>
    </source>
</evidence>
<dbReference type="SUPFAM" id="SSF51445">
    <property type="entry name" value="(Trans)glycosidases"/>
    <property type="match status" value="1"/>
</dbReference>
<feature type="signal peptide" evidence="5">
    <location>
        <begin position="1"/>
        <end position="17"/>
    </location>
</feature>
<dbReference type="RefSeq" id="XP_035325000.1">
    <property type="nucleotide sequence ID" value="XM_035462070.1"/>
</dbReference>
<dbReference type="GO" id="GO:0042124">
    <property type="term" value="F:1,3-beta-glucanosyltransferase activity"/>
    <property type="evidence" value="ECO:0007669"/>
    <property type="project" value="TreeGrafter"/>
</dbReference>
<name>A0A9P5D3M1_9HYPO</name>
<dbReference type="Pfam" id="PF03198">
    <property type="entry name" value="Glyco_hydro_72"/>
    <property type="match status" value="1"/>
</dbReference>
<sequence length="485" mass="52620">MLMKSALVAIWATAAAAVNPLKIDGRNFVDEDNNRFQIVGMAYQPGGSAGYNPKTGKDPLSHKDACLRDAALMQVLGVNAIRVYNVDPDINHDECASIFNAAGIYMMIDVNSPLVGESISSYQPWTTYYDTYVNRTFAVVEAFSNYPNTLLFFSGNEIINDVKSAADVPPYMRAITRDLKNYISKNIDRKIPVGYSAADVRSVLWDTFDYVTCALDGSDDDASRADFFALNSYSWCGIDATFTSSGYDKLVSGFKDSSVPVFFSEYGCNETPQRWFNETLAIYSDKMYNVFSGGVVYEYTQEDNDYGLVDVSGSTAKLLDDYVHLKEKLAMVDWESMEGMEPLADEAIVECSSKLITVDGFDSNFTLPDLPPNVAPMIKNGISPKPSGKIVDISSYDVTLKVEDAEGNALSDLKVVPITSANYNGKNKAETGSSSSNSSSSSSNSTDSSSADADSSSSDDDSSAAMMAMPAIWAAAVPVLAMIFA</sequence>
<dbReference type="AlphaFoldDB" id="A0A9P5D3M1"/>
<organism evidence="7 8">
    <name type="scientific">Geosmithia morbida</name>
    <dbReference type="NCBI Taxonomy" id="1094350"/>
    <lineage>
        <taxon>Eukaryota</taxon>
        <taxon>Fungi</taxon>
        <taxon>Dikarya</taxon>
        <taxon>Ascomycota</taxon>
        <taxon>Pezizomycotina</taxon>
        <taxon>Sordariomycetes</taxon>
        <taxon>Hypocreomycetidae</taxon>
        <taxon>Hypocreales</taxon>
        <taxon>Bionectriaceae</taxon>
        <taxon>Geosmithia</taxon>
    </lineage>
</organism>
<dbReference type="InterPro" id="IPR017853">
    <property type="entry name" value="GH"/>
</dbReference>
<evidence type="ECO:0000256" key="6">
    <source>
        <dbReference type="SAM" id="MobiDB-lite"/>
    </source>
</evidence>
<dbReference type="EMBL" id="JAANYQ010000001">
    <property type="protein sequence ID" value="KAF4126348.1"/>
    <property type="molecule type" value="Genomic_DNA"/>
</dbReference>
<evidence type="ECO:0000313" key="7">
    <source>
        <dbReference type="EMBL" id="KAF4126348.1"/>
    </source>
</evidence>
<dbReference type="Proteomes" id="UP000749293">
    <property type="component" value="Unassembled WGS sequence"/>
</dbReference>
<comment type="caution">
    <text evidence="7">The sequence shown here is derived from an EMBL/GenBank/DDBJ whole genome shotgun (WGS) entry which is preliminary data.</text>
</comment>
<protein>
    <recommendedName>
        <fullName evidence="5">1,3-beta-glucanosyltransferase</fullName>
        <ecNumber evidence="5">2.4.1.-</ecNumber>
    </recommendedName>
</protein>
<feature type="chain" id="PRO_5040531121" description="1,3-beta-glucanosyltransferase" evidence="5">
    <location>
        <begin position="18"/>
        <end position="485"/>
    </location>
</feature>
<keyword evidence="5" id="KW-0472">Membrane</keyword>
<dbReference type="Gene3D" id="3.20.20.80">
    <property type="entry name" value="Glycosidases"/>
    <property type="match status" value="1"/>
</dbReference>
<keyword evidence="3 5" id="KW-0732">Signal</keyword>
<dbReference type="GO" id="GO:0031505">
    <property type="term" value="P:fungal-type cell wall organization"/>
    <property type="evidence" value="ECO:0007669"/>
    <property type="project" value="TreeGrafter"/>
</dbReference>
<dbReference type="GeneID" id="55966314"/>
<proteinExistence type="inferred from homology"/>
<accession>A0A9P5D3M1</accession>
<evidence type="ECO:0000256" key="5">
    <source>
        <dbReference type="RuleBase" id="RU361209"/>
    </source>
</evidence>
<evidence type="ECO:0000256" key="1">
    <source>
        <dbReference type="ARBA" id="ARBA00004609"/>
    </source>
</evidence>
<dbReference type="OrthoDB" id="421038at2759"/>
<comment type="similarity">
    <text evidence="2 5">Belongs to the glycosyl hydrolase 72 family.</text>
</comment>
<dbReference type="PANTHER" id="PTHR31468">
    <property type="entry name" value="1,3-BETA-GLUCANOSYLTRANSFERASE GAS1"/>
    <property type="match status" value="1"/>
</dbReference>
<keyword evidence="5" id="KW-0808">Transferase</keyword>
<evidence type="ECO:0000256" key="3">
    <source>
        <dbReference type="ARBA" id="ARBA00022729"/>
    </source>
</evidence>
<gene>
    <name evidence="7" type="ORF">GMORB2_0084</name>
</gene>
<dbReference type="GO" id="GO:0071970">
    <property type="term" value="P:fungal-type cell wall (1-&gt;3)-beta-D-glucan biosynthetic process"/>
    <property type="evidence" value="ECO:0007669"/>
    <property type="project" value="TreeGrafter"/>
</dbReference>
<evidence type="ECO:0000256" key="2">
    <source>
        <dbReference type="ARBA" id="ARBA00007528"/>
    </source>
</evidence>
<keyword evidence="5" id="KW-0336">GPI-anchor</keyword>
<comment type="function">
    <text evidence="5">Splits internally a 1,3-beta-glucan molecule and transfers the newly generated reducing end (the donor) to the non-reducing end of another 1,3-beta-glucan molecule (the acceptor) forming a 1,3-beta linkage, resulting in the elongation of 1,3-beta-glucan chains in the cell wall.</text>
</comment>
<keyword evidence="8" id="KW-1185">Reference proteome</keyword>
<keyword evidence="5" id="KW-0449">Lipoprotein</keyword>
<keyword evidence="4" id="KW-0325">Glycoprotein</keyword>
<reference evidence="7" key="1">
    <citation type="submission" date="2020-03" db="EMBL/GenBank/DDBJ databases">
        <title>Site-based positive gene gene selection in Geosmithia morbida across the United States reveals a broad range of putative effectors and factors for local host and environmental adapation.</title>
        <authorList>
            <person name="Onufrak A."/>
            <person name="Murdoch R.W."/>
            <person name="Gazis R."/>
            <person name="Huff M."/>
            <person name="Staton M."/>
            <person name="Klingeman W."/>
            <person name="Hadziabdic D."/>
        </authorList>
    </citation>
    <scope>NUCLEOTIDE SEQUENCE</scope>
    <source>
        <strain evidence="7">1262</strain>
    </source>
</reference>
<feature type="region of interest" description="Disordered" evidence="6">
    <location>
        <begin position="424"/>
        <end position="462"/>
    </location>
</feature>
<dbReference type="GO" id="GO:0005886">
    <property type="term" value="C:plasma membrane"/>
    <property type="evidence" value="ECO:0007669"/>
    <property type="project" value="UniProtKB-SubCell"/>
</dbReference>
<dbReference type="GO" id="GO:0098552">
    <property type="term" value="C:side of membrane"/>
    <property type="evidence" value="ECO:0007669"/>
    <property type="project" value="UniProtKB-KW"/>
</dbReference>
<evidence type="ECO:0000256" key="4">
    <source>
        <dbReference type="ARBA" id="ARBA00023180"/>
    </source>
</evidence>
<dbReference type="PANTHER" id="PTHR31468:SF4">
    <property type="entry name" value="1,3-BETA-GLUCANOSYLTRANSFERASE GAS3-RELATED"/>
    <property type="match status" value="1"/>
</dbReference>